<dbReference type="Gene3D" id="3.90.1300.10">
    <property type="entry name" value="Amidase signature (AS) domain"/>
    <property type="match status" value="1"/>
</dbReference>
<evidence type="ECO:0000256" key="1">
    <source>
        <dbReference type="ARBA" id="ARBA00009199"/>
    </source>
</evidence>
<dbReference type="InterPro" id="IPR023631">
    <property type="entry name" value="Amidase_dom"/>
</dbReference>
<reference evidence="3 4" key="1">
    <citation type="submission" date="2020-02" db="EMBL/GenBank/DDBJ databases">
        <title>Draft genome sequence of Haematococcus lacustris strain NIES-144.</title>
        <authorList>
            <person name="Morimoto D."/>
            <person name="Nakagawa S."/>
            <person name="Yoshida T."/>
            <person name="Sawayama S."/>
        </authorList>
    </citation>
    <scope>NUCLEOTIDE SEQUENCE [LARGE SCALE GENOMIC DNA]</scope>
    <source>
        <strain evidence="3 4">NIES-144</strain>
    </source>
</reference>
<proteinExistence type="inferred from homology"/>
<feature type="non-terminal residue" evidence="3">
    <location>
        <position position="223"/>
    </location>
</feature>
<evidence type="ECO:0000313" key="3">
    <source>
        <dbReference type="EMBL" id="GFH11749.1"/>
    </source>
</evidence>
<dbReference type="EMBL" id="BLLF01000432">
    <property type="protein sequence ID" value="GFH11749.1"/>
    <property type="molecule type" value="Genomic_DNA"/>
</dbReference>
<feature type="domain" description="Amidase" evidence="2">
    <location>
        <begin position="17"/>
        <end position="132"/>
    </location>
</feature>
<organism evidence="3 4">
    <name type="scientific">Haematococcus lacustris</name>
    <name type="common">Green alga</name>
    <name type="synonym">Haematococcus pluvialis</name>
    <dbReference type="NCBI Taxonomy" id="44745"/>
    <lineage>
        <taxon>Eukaryota</taxon>
        <taxon>Viridiplantae</taxon>
        <taxon>Chlorophyta</taxon>
        <taxon>core chlorophytes</taxon>
        <taxon>Chlorophyceae</taxon>
        <taxon>CS clade</taxon>
        <taxon>Chlamydomonadales</taxon>
        <taxon>Haematococcaceae</taxon>
        <taxon>Haematococcus</taxon>
    </lineage>
</organism>
<accession>A0A699YYR7</accession>
<name>A0A699YYR7_HAELA</name>
<dbReference type="PROSITE" id="PS00571">
    <property type="entry name" value="AMIDASES"/>
    <property type="match status" value="1"/>
</dbReference>
<dbReference type="PANTHER" id="PTHR46310:SF7">
    <property type="entry name" value="AMIDASE 1"/>
    <property type="match status" value="1"/>
</dbReference>
<dbReference type="InterPro" id="IPR036928">
    <property type="entry name" value="AS_sf"/>
</dbReference>
<dbReference type="AlphaFoldDB" id="A0A699YYR7"/>
<dbReference type="SUPFAM" id="SSF75304">
    <property type="entry name" value="Amidase signature (AS) enzymes"/>
    <property type="match status" value="1"/>
</dbReference>
<comment type="caution">
    <text evidence="3">The sequence shown here is derived from an EMBL/GenBank/DDBJ whole genome shotgun (WGS) entry which is preliminary data.</text>
</comment>
<gene>
    <name evidence="3" type="ORF">HaLaN_07301</name>
</gene>
<dbReference type="PANTHER" id="PTHR46310">
    <property type="entry name" value="AMIDASE 1"/>
    <property type="match status" value="1"/>
</dbReference>
<dbReference type="Pfam" id="PF01425">
    <property type="entry name" value="Amidase"/>
    <property type="match status" value="1"/>
</dbReference>
<feature type="non-terminal residue" evidence="3">
    <location>
        <position position="1"/>
    </location>
</feature>
<protein>
    <recommendedName>
        <fullName evidence="2">Amidase domain-containing protein</fullName>
    </recommendedName>
</protein>
<comment type="similarity">
    <text evidence="1">Belongs to the amidase family.</text>
</comment>
<keyword evidence="4" id="KW-1185">Reference proteome</keyword>
<dbReference type="InterPro" id="IPR020556">
    <property type="entry name" value="Amidase_CS"/>
</dbReference>
<evidence type="ECO:0000313" key="4">
    <source>
        <dbReference type="Proteomes" id="UP000485058"/>
    </source>
</evidence>
<evidence type="ECO:0000259" key="2">
    <source>
        <dbReference type="Pfam" id="PF01425"/>
    </source>
</evidence>
<dbReference type="Proteomes" id="UP000485058">
    <property type="component" value="Unassembled WGS sequence"/>
</dbReference>
<sequence length="223" mass="22999">MGGRTGFGNPSWRATHGPATRTAPVVMQLLAAGASIAGLAHMDELAYSLNGENMHYGTPTNPAAPGHIPGGSSSGTAVAVAAGHTEIGLGSDTGGSVRLPASYCGVLSFRPSWGRVSMEGACNLAKTLDVAGCPKQLLMQRLVPLTASLAAVLGSPPEEVEVAGSSPELQEAGLGELRSWAEVFRVCQAWEAWQANGAWVKEGHLLGPGIKERMEMAANVSQE</sequence>